<name>A0ABY8QDW2_9RHOB</name>
<dbReference type="Proteomes" id="UP001241605">
    <property type="component" value="Chromosome"/>
</dbReference>
<keyword evidence="2" id="KW-1185">Reference proteome</keyword>
<protein>
    <recommendedName>
        <fullName evidence="3">Thioredoxin domain-containing protein</fullName>
    </recommendedName>
</protein>
<evidence type="ECO:0000313" key="2">
    <source>
        <dbReference type="Proteomes" id="UP001241605"/>
    </source>
</evidence>
<evidence type="ECO:0008006" key="3">
    <source>
        <dbReference type="Google" id="ProtNLM"/>
    </source>
</evidence>
<accession>A0ABY8QDW2</accession>
<organism evidence="1 2">
    <name type="scientific">Tropicibacter oceani</name>
    <dbReference type="NCBI Taxonomy" id="3058420"/>
    <lineage>
        <taxon>Bacteria</taxon>
        <taxon>Pseudomonadati</taxon>
        <taxon>Pseudomonadota</taxon>
        <taxon>Alphaproteobacteria</taxon>
        <taxon>Rhodobacterales</taxon>
        <taxon>Roseobacteraceae</taxon>
        <taxon>Tropicibacter</taxon>
    </lineage>
</organism>
<reference evidence="1 2" key="1">
    <citation type="submission" date="2023-05" db="EMBL/GenBank/DDBJ databases">
        <title>YMD87, complete Genome.</title>
        <authorList>
            <person name="Zhang J."/>
            <person name="Xu X."/>
        </authorList>
    </citation>
    <scope>NUCLEOTIDE SEQUENCE [LARGE SCALE GENOMIC DNA]</scope>
    <source>
        <strain evidence="1 2">YMD87</strain>
    </source>
</reference>
<dbReference type="SUPFAM" id="SSF52833">
    <property type="entry name" value="Thioredoxin-like"/>
    <property type="match status" value="1"/>
</dbReference>
<dbReference type="EMBL" id="CP124616">
    <property type="protein sequence ID" value="WGW02695.1"/>
    <property type="molecule type" value="Genomic_DNA"/>
</dbReference>
<dbReference type="RefSeq" id="WP_282299327.1">
    <property type="nucleotide sequence ID" value="NZ_CP124616.1"/>
</dbReference>
<proteinExistence type="predicted"/>
<sequence length="163" mass="17327">MRRWALPLMLCAAAPVAAQDGGLRDRLRALADRAPTAQVDPYAAEKSADLARIGAEAAQLFAAPGDLGPPDAQVRIALFISSDCPDCDRALQDLRALCARLGIAARVFDTAKDADSAQVMARLGLDLTPSYVMADRLIRGQMPGFVLERYLSPPPADPAPEGE</sequence>
<evidence type="ECO:0000313" key="1">
    <source>
        <dbReference type="EMBL" id="WGW02695.1"/>
    </source>
</evidence>
<dbReference type="InterPro" id="IPR036249">
    <property type="entry name" value="Thioredoxin-like_sf"/>
</dbReference>
<gene>
    <name evidence="1" type="ORF">QF118_12180</name>
</gene>